<dbReference type="Gene3D" id="1.10.8.60">
    <property type="match status" value="1"/>
</dbReference>
<dbReference type="InterPro" id="IPR036388">
    <property type="entry name" value="WH-like_DNA-bd_sf"/>
</dbReference>
<reference evidence="6" key="1">
    <citation type="journal article" date="2019" name="Int. J. Syst. Evol. Microbiol.">
        <title>The Global Catalogue of Microorganisms (GCM) 10K type strain sequencing project: providing services to taxonomists for standard genome sequencing and annotation.</title>
        <authorList>
            <consortium name="The Broad Institute Genomics Platform"/>
            <consortium name="The Broad Institute Genome Sequencing Center for Infectious Disease"/>
            <person name="Wu L."/>
            <person name="Ma J."/>
        </authorList>
    </citation>
    <scope>NUCLEOTIDE SEQUENCE [LARGE SCALE GENOMIC DNA]</scope>
    <source>
        <strain evidence="6">CCUG 46385</strain>
    </source>
</reference>
<dbReference type="Pfam" id="PF00158">
    <property type="entry name" value="Sigma54_activat"/>
    <property type="match status" value="1"/>
</dbReference>
<dbReference type="InterPro" id="IPR013767">
    <property type="entry name" value="PAS_fold"/>
</dbReference>
<keyword evidence="2" id="KW-0067">ATP-binding</keyword>
<dbReference type="Gene3D" id="1.10.10.10">
    <property type="entry name" value="Winged helix-like DNA-binding domain superfamily/Winged helix DNA-binding domain"/>
    <property type="match status" value="1"/>
</dbReference>
<dbReference type="InterPro" id="IPR025943">
    <property type="entry name" value="Sigma_54_int_dom_ATP-bd_2"/>
</dbReference>
<dbReference type="PANTHER" id="PTHR32071">
    <property type="entry name" value="TRANSCRIPTIONAL REGULATORY PROTEIN"/>
    <property type="match status" value="1"/>
</dbReference>
<dbReference type="PROSITE" id="PS50112">
    <property type="entry name" value="PAS"/>
    <property type="match status" value="1"/>
</dbReference>
<dbReference type="CDD" id="cd00130">
    <property type="entry name" value="PAS"/>
    <property type="match status" value="1"/>
</dbReference>
<proteinExistence type="predicted"/>
<dbReference type="PROSITE" id="PS00676">
    <property type="entry name" value="SIGMA54_INTERACT_2"/>
    <property type="match status" value="1"/>
</dbReference>
<feature type="domain" description="PAS" evidence="4">
    <location>
        <begin position="211"/>
        <end position="267"/>
    </location>
</feature>
<dbReference type="SUPFAM" id="SSF52540">
    <property type="entry name" value="P-loop containing nucleoside triphosphate hydrolases"/>
    <property type="match status" value="1"/>
</dbReference>
<evidence type="ECO:0000256" key="1">
    <source>
        <dbReference type="ARBA" id="ARBA00022741"/>
    </source>
</evidence>
<organism evidence="5 6">
    <name type="scientific">Filifactor villosus</name>
    <dbReference type="NCBI Taxonomy" id="29374"/>
    <lineage>
        <taxon>Bacteria</taxon>
        <taxon>Bacillati</taxon>
        <taxon>Bacillota</taxon>
        <taxon>Clostridia</taxon>
        <taxon>Peptostreptococcales</taxon>
        <taxon>Filifactoraceae</taxon>
        <taxon>Filifactor</taxon>
    </lineage>
</organism>
<dbReference type="InterPro" id="IPR058031">
    <property type="entry name" value="AAA_lid_NorR"/>
</dbReference>
<name>A0ABV9QI39_9FIRM</name>
<dbReference type="InterPro" id="IPR035965">
    <property type="entry name" value="PAS-like_dom_sf"/>
</dbReference>
<evidence type="ECO:0000256" key="2">
    <source>
        <dbReference type="ARBA" id="ARBA00022840"/>
    </source>
</evidence>
<dbReference type="InterPro" id="IPR025662">
    <property type="entry name" value="Sigma_54_int_dom_ATP-bd_1"/>
</dbReference>
<evidence type="ECO:0000259" key="3">
    <source>
        <dbReference type="PROSITE" id="PS50045"/>
    </source>
</evidence>
<dbReference type="CDD" id="cd00009">
    <property type="entry name" value="AAA"/>
    <property type="match status" value="1"/>
</dbReference>
<dbReference type="PROSITE" id="PS00675">
    <property type="entry name" value="SIGMA54_INTERACT_1"/>
    <property type="match status" value="1"/>
</dbReference>
<dbReference type="InterPro" id="IPR000014">
    <property type="entry name" value="PAS"/>
</dbReference>
<dbReference type="InterPro" id="IPR002078">
    <property type="entry name" value="Sigma_54_int"/>
</dbReference>
<dbReference type="Pfam" id="PF25601">
    <property type="entry name" value="AAA_lid_14"/>
    <property type="match status" value="1"/>
</dbReference>
<dbReference type="SUPFAM" id="SSF55785">
    <property type="entry name" value="PYP-like sensor domain (PAS domain)"/>
    <property type="match status" value="1"/>
</dbReference>
<dbReference type="Pfam" id="PF00989">
    <property type="entry name" value="PAS"/>
    <property type="match status" value="1"/>
</dbReference>
<comment type="caution">
    <text evidence="5">The sequence shown here is derived from an EMBL/GenBank/DDBJ whole genome shotgun (WGS) entry which is preliminary data.</text>
</comment>
<dbReference type="EMBL" id="JBHSHL010000007">
    <property type="protein sequence ID" value="MFC4803854.1"/>
    <property type="molecule type" value="Genomic_DNA"/>
</dbReference>
<dbReference type="RefSeq" id="WP_379787320.1">
    <property type="nucleotide sequence ID" value="NZ_JBHSHL010000007.1"/>
</dbReference>
<evidence type="ECO:0000313" key="5">
    <source>
        <dbReference type="EMBL" id="MFC4803854.1"/>
    </source>
</evidence>
<dbReference type="Proteomes" id="UP001595916">
    <property type="component" value="Unassembled WGS sequence"/>
</dbReference>
<dbReference type="PANTHER" id="PTHR32071:SF57">
    <property type="entry name" value="C4-DICARBOXYLATE TRANSPORT TRANSCRIPTIONAL REGULATORY PROTEIN DCTD"/>
    <property type="match status" value="1"/>
</dbReference>
<sequence>MRQITILSIDEDSSQFYKRQLRSIFKDIAVDYRNLEMEPIPPIYHTDLILYTDPEIINLLIGKIKCDVPQLMMKRTISRAALKEINRIEPDSDVLVVNINEFMANETMALIYQLGKTDIFMEPYFPGKVLSKQEYTYVIHIAPDVFEFAADIRGRAIVTGHRLLDISNVLDIIYILNIEEKTAQSIIWEMMNRVPTCWYGINYSIKSKFVSEVQLDYVLDDFDSGVLILDKNFDINTCNNAFCKLIGVSKKKLLHHNFYEVFRLEEKFMNLADKEQVREELVSVNGTDCFVSVRTIHHKEDNYGKMVLLKPYFDVVELFNKSNKIVKSGYFSKYCFESILGQSQVIRRTKRMALKFSLTDEPVLILGDTGTGKELFAGAIHNASRRRKEAFIAVNCSTLSKTLLESELFGYEEGAFTGAKKGGKIGLLERASGGTIFLDEIGDLPMELQPRLLRALEEQSIMRVGGDKLIRINTRVLAATNRDILQMVKESKFRRDLLYRLNVFELHLPSLEERVEDIPVILRYWMDDQNIERKFCKGFRIFCENYSWDGNIRELKNMFSYIEVMTVREVGFHSLPQYLHRREYFDEEQLKYLVLALMCALEQVGIPSGRRTLEKLFSDIYFKISEVEIRSILGELNDRELVRIRNGRSGSEVTALGRELLLKEEFFFDIEENELITKVKETVGKEL</sequence>
<feature type="domain" description="Sigma-54 factor interaction" evidence="3">
    <location>
        <begin position="339"/>
        <end position="564"/>
    </location>
</feature>
<dbReference type="InterPro" id="IPR003593">
    <property type="entry name" value="AAA+_ATPase"/>
</dbReference>
<keyword evidence="6" id="KW-1185">Reference proteome</keyword>
<evidence type="ECO:0000313" key="6">
    <source>
        <dbReference type="Proteomes" id="UP001595916"/>
    </source>
</evidence>
<keyword evidence="1" id="KW-0547">Nucleotide-binding</keyword>
<dbReference type="Gene3D" id="3.40.50.300">
    <property type="entry name" value="P-loop containing nucleotide triphosphate hydrolases"/>
    <property type="match status" value="1"/>
</dbReference>
<accession>A0ABV9QI39</accession>
<dbReference type="PROSITE" id="PS50045">
    <property type="entry name" value="SIGMA54_INTERACT_4"/>
    <property type="match status" value="1"/>
</dbReference>
<gene>
    <name evidence="5" type="ORF">ACFO4R_02050</name>
</gene>
<dbReference type="Gene3D" id="3.30.450.20">
    <property type="entry name" value="PAS domain"/>
    <property type="match status" value="1"/>
</dbReference>
<dbReference type="InterPro" id="IPR027417">
    <property type="entry name" value="P-loop_NTPase"/>
</dbReference>
<protein>
    <submittedName>
        <fullName evidence="5">Sigma-54 interaction domain-containing protein</fullName>
    </submittedName>
</protein>
<dbReference type="SMART" id="SM00091">
    <property type="entry name" value="PAS"/>
    <property type="match status" value="1"/>
</dbReference>
<dbReference type="SMART" id="SM00382">
    <property type="entry name" value="AAA"/>
    <property type="match status" value="1"/>
</dbReference>
<evidence type="ECO:0000259" key="4">
    <source>
        <dbReference type="PROSITE" id="PS50112"/>
    </source>
</evidence>